<dbReference type="InterPro" id="IPR003439">
    <property type="entry name" value="ABC_transporter-like_ATP-bd"/>
</dbReference>
<comment type="subcellular location">
    <subcellularLocation>
        <location evidence="1">Cell membrane</location>
        <topology evidence="1">Peripheral membrane protein</topology>
    </subcellularLocation>
</comment>
<evidence type="ECO:0000259" key="8">
    <source>
        <dbReference type="PROSITE" id="PS50893"/>
    </source>
</evidence>
<proteinExistence type="inferred from homology"/>
<dbReference type="SUPFAM" id="SSF52540">
    <property type="entry name" value="P-loop containing nucleoside triphosphate hydrolases"/>
    <property type="match status" value="1"/>
</dbReference>
<evidence type="ECO:0000313" key="9">
    <source>
        <dbReference type="EMBL" id="ALS36161.1"/>
    </source>
</evidence>
<evidence type="ECO:0000256" key="7">
    <source>
        <dbReference type="ARBA" id="ARBA00022927"/>
    </source>
</evidence>
<reference evidence="10" key="1">
    <citation type="submission" date="2015-12" db="EMBL/GenBank/DDBJ databases">
        <authorList>
            <person name="Lauer A."/>
            <person name="Humrighouse B."/>
            <person name="Loparev V."/>
            <person name="Shewmaker P.L."/>
            <person name="Whitney A.M."/>
            <person name="McLaughlin R.W."/>
        </authorList>
    </citation>
    <scope>NUCLEOTIDE SEQUENCE [LARGE SCALE GENOMIC DNA]</scope>
    <source>
        <strain evidence="10">LMG 26678</strain>
    </source>
</reference>
<gene>
    <name evidence="9" type="ORF">ATZ35_02990</name>
</gene>
<protein>
    <recommendedName>
        <fullName evidence="8">ABC transporter domain-containing protein</fullName>
    </recommendedName>
</protein>
<evidence type="ECO:0000256" key="6">
    <source>
        <dbReference type="ARBA" id="ARBA00022856"/>
    </source>
</evidence>
<evidence type="ECO:0000256" key="2">
    <source>
        <dbReference type="ARBA" id="ARBA00005417"/>
    </source>
</evidence>
<dbReference type="RefSeq" id="WP_069641217.1">
    <property type="nucleotide sequence ID" value="NZ_CP013655.1"/>
</dbReference>
<dbReference type="InterPro" id="IPR050319">
    <property type="entry name" value="ABC_transp_ATP-bind"/>
</dbReference>
<accession>A0A0U2XBL9</accession>
<dbReference type="GO" id="GO:0015031">
    <property type="term" value="P:protein transport"/>
    <property type="evidence" value="ECO:0007669"/>
    <property type="project" value="UniProtKB-KW"/>
</dbReference>
<dbReference type="InterPro" id="IPR027417">
    <property type="entry name" value="P-loop_NTPase"/>
</dbReference>
<dbReference type="GO" id="GO:0005524">
    <property type="term" value="F:ATP binding"/>
    <property type="evidence" value="ECO:0007669"/>
    <property type="project" value="UniProtKB-KW"/>
</dbReference>
<dbReference type="AlphaFoldDB" id="A0A0U2XBL9"/>
<keyword evidence="4" id="KW-0547">Nucleotide-binding</keyword>
<keyword evidence="5" id="KW-0067">ATP-binding</keyword>
<comment type="similarity">
    <text evidence="2">Belongs to the ABC transporter superfamily.</text>
</comment>
<organism evidence="9 10">
    <name type="scientific">Enterococcus rotai</name>
    <dbReference type="NCBI Taxonomy" id="118060"/>
    <lineage>
        <taxon>Bacteria</taxon>
        <taxon>Bacillati</taxon>
        <taxon>Bacillota</taxon>
        <taxon>Bacilli</taxon>
        <taxon>Lactobacillales</taxon>
        <taxon>Enterococcaceae</taxon>
        <taxon>Enterococcus</taxon>
    </lineage>
</organism>
<name>A0A0U2XBL9_9ENTE</name>
<dbReference type="Proteomes" id="UP000067523">
    <property type="component" value="Chromosome"/>
</dbReference>
<evidence type="ECO:0000313" key="10">
    <source>
        <dbReference type="Proteomes" id="UP000067523"/>
    </source>
</evidence>
<keyword evidence="10" id="KW-1185">Reference proteome</keyword>
<dbReference type="PROSITE" id="PS00211">
    <property type="entry name" value="ABC_TRANSPORTER_1"/>
    <property type="match status" value="1"/>
</dbReference>
<dbReference type="Gene3D" id="3.40.50.300">
    <property type="entry name" value="P-loop containing nucleotide triphosphate hydrolases"/>
    <property type="match status" value="1"/>
</dbReference>
<dbReference type="KEGG" id="erx:ATZ35_02990"/>
<dbReference type="GO" id="GO:0016887">
    <property type="term" value="F:ATP hydrolysis activity"/>
    <property type="evidence" value="ECO:0007669"/>
    <property type="project" value="InterPro"/>
</dbReference>
<dbReference type="GO" id="GO:0055085">
    <property type="term" value="P:transmembrane transport"/>
    <property type="evidence" value="ECO:0007669"/>
    <property type="project" value="UniProtKB-ARBA"/>
</dbReference>
<keyword evidence="3" id="KW-0813">Transport</keyword>
<dbReference type="STRING" id="118060.ATZ35_02990"/>
<keyword evidence="7" id="KW-0653">Protein transport</keyword>
<dbReference type="PANTHER" id="PTHR43776">
    <property type="entry name" value="TRANSPORT ATP-BINDING PROTEIN"/>
    <property type="match status" value="1"/>
</dbReference>
<dbReference type="PANTHER" id="PTHR43776:SF7">
    <property type="entry name" value="D,D-DIPEPTIDE TRANSPORT ATP-BINDING PROTEIN DDPF-RELATED"/>
    <property type="match status" value="1"/>
</dbReference>
<dbReference type="Pfam" id="PF00005">
    <property type="entry name" value="ABC_tran"/>
    <property type="match status" value="1"/>
</dbReference>
<feature type="domain" description="ABC transporter" evidence="8">
    <location>
        <begin position="5"/>
        <end position="245"/>
    </location>
</feature>
<evidence type="ECO:0000256" key="1">
    <source>
        <dbReference type="ARBA" id="ARBA00004202"/>
    </source>
</evidence>
<dbReference type="InterPro" id="IPR003593">
    <property type="entry name" value="AAA+_ATPase"/>
</dbReference>
<dbReference type="GO" id="GO:0015833">
    <property type="term" value="P:peptide transport"/>
    <property type="evidence" value="ECO:0007669"/>
    <property type="project" value="UniProtKB-KW"/>
</dbReference>
<evidence type="ECO:0000256" key="3">
    <source>
        <dbReference type="ARBA" id="ARBA00022448"/>
    </source>
</evidence>
<dbReference type="PROSITE" id="PS50893">
    <property type="entry name" value="ABC_TRANSPORTER_2"/>
    <property type="match status" value="1"/>
</dbReference>
<keyword evidence="6" id="KW-0571">Peptide transport</keyword>
<sequence length="248" mass="28075">MENWLVLEQLSKTYYKERLFMPREKMDGGLKPFSLCISEEIIGILGESGSGKTTLAKLIAGIEKPDKGSGEIIFRLNEPLKQKNPVSMIFQEYTSAINPDFTVEKALVESVSKNNKTQETKEKIITVLNKVGLSEELLDKKPRNLSGGQIQRVCIARSILTEAKVLILDEAFSSLDLFNVERMLELLLALKKEFNLYYIVVTHNLELATYFCDKLIFLKEGHLEEVIETSQLMHAKSAYVQALIDAQI</sequence>
<dbReference type="SMART" id="SM00382">
    <property type="entry name" value="AAA"/>
    <property type="match status" value="1"/>
</dbReference>
<evidence type="ECO:0000256" key="5">
    <source>
        <dbReference type="ARBA" id="ARBA00022840"/>
    </source>
</evidence>
<evidence type="ECO:0000256" key="4">
    <source>
        <dbReference type="ARBA" id="ARBA00022741"/>
    </source>
</evidence>
<dbReference type="EMBL" id="CP013655">
    <property type="protein sequence ID" value="ALS36161.1"/>
    <property type="molecule type" value="Genomic_DNA"/>
</dbReference>
<dbReference type="InterPro" id="IPR017871">
    <property type="entry name" value="ABC_transporter-like_CS"/>
</dbReference>
<dbReference type="GO" id="GO:0005886">
    <property type="term" value="C:plasma membrane"/>
    <property type="evidence" value="ECO:0007669"/>
    <property type="project" value="UniProtKB-SubCell"/>
</dbReference>